<dbReference type="Proteomes" id="UP000052978">
    <property type="component" value="Unassembled WGS sequence"/>
</dbReference>
<gene>
    <name evidence="1" type="ORF">D623_10022444</name>
</gene>
<dbReference type="AlphaFoldDB" id="S7Q1B8"/>
<sequence length="112" mass="11291">MLLEAAEGPELLHTSDLISGAPLGSVLGILGIDTFKDTLLRDAGAVMVMNFPIQALGSSTEHQLQTSSSFLGPQAGPQTGQGLQRIVSSPQICVPSPGPAGTAVSAVLAALV</sequence>
<name>S7Q1B8_MYOBR</name>
<evidence type="ECO:0000313" key="2">
    <source>
        <dbReference type="Proteomes" id="UP000052978"/>
    </source>
</evidence>
<reference evidence="1 2" key="1">
    <citation type="journal article" date="2013" name="Nat. Commun.">
        <title>Genome analysis reveals insights into physiology and longevity of the Brandt's bat Myotis brandtii.</title>
        <authorList>
            <person name="Seim I."/>
            <person name="Fang X."/>
            <person name="Xiong Z."/>
            <person name="Lobanov A.V."/>
            <person name="Huang Z."/>
            <person name="Ma S."/>
            <person name="Feng Y."/>
            <person name="Turanov A.A."/>
            <person name="Zhu Y."/>
            <person name="Lenz T.L."/>
            <person name="Gerashchenko M.V."/>
            <person name="Fan D."/>
            <person name="Hee Yim S."/>
            <person name="Yao X."/>
            <person name="Jordan D."/>
            <person name="Xiong Y."/>
            <person name="Ma Y."/>
            <person name="Lyapunov A.N."/>
            <person name="Chen G."/>
            <person name="Kulakova O.I."/>
            <person name="Sun Y."/>
            <person name="Lee S.G."/>
            <person name="Bronson R.T."/>
            <person name="Moskalev A.A."/>
            <person name="Sunyaev S.R."/>
            <person name="Zhang G."/>
            <person name="Krogh A."/>
            <person name="Wang J."/>
            <person name="Gladyshev V.N."/>
        </authorList>
    </citation>
    <scope>NUCLEOTIDE SEQUENCE [LARGE SCALE GENOMIC DNA]</scope>
</reference>
<keyword evidence="2" id="KW-1185">Reference proteome</keyword>
<protein>
    <submittedName>
        <fullName evidence="1">Uncharacterized protein</fullName>
    </submittedName>
</protein>
<dbReference type="EMBL" id="KE164326">
    <property type="protein sequence ID" value="EPQ17043.1"/>
    <property type="molecule type" value="Genomic_DNA"/>
</dbReference>
<proteinExistence type="predicted"/>
<organism evidence="1 2">
    <name type="scientific">Myotis brandtii</name>
    <name type="common">Brandt's bat</name>
    <dbReference type="NCBI Taxonomy" id="109478"/>
    <lineage>
        <taxon>Eukaryota</taxon>
        <taxon>Metazoa</taxon>
        <taxon>Chordata</taxon>
        <taxon>Craniata</taxon>
        <taxon>Vertebrata</taxon>
        <taxon>Euteleostomi</taxon>
        <taxon>Mammalia</taxon>
        <taxon>Eutheria</taxon>
        <taxon>Laurasiatheria</taxon>
        <taxon>Chiroptera</taxon>
        <taxon>Yangochiroptera</taxon>
        <taxon>Vespertilionidae</taxon>
        <taxon>Myotis</taxon>
    </lineage>
</organism>
<accession>S7Q1B8</accession>
<evidence type="ECO:0000313" key="1">
    <source>
        <dbReference type="EMBL" id="EPQ17043.1"/>
    </source>
</evidence>